<evidence type="ECO:0000313" key="4">
    <source>
        <dbReference type="EMBL" id="PTF16735.1"/>
    </source>
</evidence>
<keyword evidence="1" id="KW-0472">Membrane</keyword>
<dbReference type="OrthoDB" id="1750577at2"/>
<feature type="transmembrane region" description="Helical" evidence="1">
    <location>
        <begin position="47"/>
        <end position="71"/>
    </location>
</feature>
<organism evidence="4 6">
    <name type="scientific">Staphylococcus devriesei</name>
    <dbReference type="NCBI Taxonomy" id="586733"/>
    <lineage>
        <taxon>Bacteria</taxon>
        <taxon>Bacillati</taxon>
        <taxon>Bacillota</taxon>
        <taxon>Bacilli</taxon>
        <taxon>Bacillales</taxon>
        <taxon>Staphylococcaceae</taxon>
        <taxon>Staphylococcus</taxon>
    </lineage>
</organism>
<feature type="domain" description="YdbS-like PH" evidence="2">
    <location>
        <begin position="73"/>
        <end position="148"/>
    </location>
</feature>
<keyword evidence="5" id="KW-1185">Reference proteome</keyword>
<protein>
    <recommendedName>
        <fullName evidence="2">YdbS-like PH domain-containing protein</fullName>
    </recommendedName>
</protein>
<keyword evidence="1" id="KW-1133">Transmembrane helix</keyword>
<reference evidence="3" key="2">
    <citation type="submission" date="2018-03" db="EMBL/GenBank/DDBJ databases">
        <authorList>
            <person name="Naushad S."/>
        </authorList>
    </citation>
    <scope>NUCLEOTIDE SEQUENCE</scope>
    <source>
        <strain evidence="3">SNUC 1409</strain>
    </source>
</reference>
<dbReference type="InterPro" id="IPR005182">
    <property type="entry name" value="YdbS-like_PH"/>
</dbReference>
<dbReference type="PANTHER" id="PTHR34473:SF2">
    <property type="entry name" value="UPF0699 TRANSMEMBRANE PROTEIN YDBT"/>
    <property type="match status" value="1"/>
</dbReference>
<gene>
    <name evidence="3" type="ORF">BUY47_08550</name>
    <name evidence="4" type="ORF">BUY48_01060</name>
</gene>
<dbReference type="AlphaFoldDB" id="A0A2K4DTY5"/>
<dbReference type="Pfam" id="PF03703">
    <property type="entry name" value="bPH_2"/>
    <property type="match status" value="1"/>
</dbReference>
<reference evidence="4" key="3">
    <citation type="submission" date="2018-03" db="EMBL/GenBank/DDBJ databases">
        <authorList>
            <person name="Keele B.F."/>
        </authorList>
    </citation>
    <scope>NUCLEOTIDE SEQUENCE</scope>
    <source>
        <strain evidence="4">SNUC 4143</strain>
    </source>
</reference>
<dbReference type="PANTHER" id="PTHR34473">
    <property type="entry name" value="UPF0699 TRANSMEMBRANE PROTEIN YDBS"/>
    <property type="match status" value="1"/>
</dbReference>
<dbReference type="Proteomes" id="UP000243350">
    <property type="component" value="Unassembled WGS sequence"/>
</dbReference>
<proteinExistence type="predicted"/>
<evidence type="ECO:0000256" key="1">
    <source>
        <dbReference type="SAM" id="Phobius"/>
    </source>
</evidence>
<evidence type="ECO:0000313" key="5">
    <source>
        <dbReference type="Proteomes" id="UP000242088"/>
    </source>
</evidence>
<name>A0A2K4DTY5_9STAP</name>
<feature type="transmembrane region" description="Helical" evidence="1">
    <location>
        <begin position="20"/>
        <end position="41"/>
    </location>
</feature>
<dbReference type="EMBL" id="PYZI01000010">
    <property type="protein sequence ID" value="PTF13483.1"/>
    <property type="molecule type" value="Genomic_DNA"/>
</dbReference>
<sequence>MNDYKYMHPQGPKVIRIASLITFAILLLILIITNIVDIYFMHLTKPIWSVTISVSILLLFLVLFTVITPILRYKNFRYYYKDHEIYIRTGIIFINTKIIPFYRIQNIDVVEGYLMRKYHLATLYLSTAGGNSEIQLINKQDAYELKKILQIKKSNHKDQLIEESTEEQISE</sequence>
<dbReference type="RefSeq" id="WP_103165638.1">
    <property type="nucleotide sequence ID" value="NZ_JAHCOY010000007.1"/>
</dbReference>
<evidence type="ECO:0000313" key="6">
    <source>
        <dbReference type="Proteomes" id="UP000243350"/>
    </source>
</evidence>
<comment type="caution">
    <text evidence="4">The sequence shown here is derived from an EMBL/GenBank/DDBJ whole genome shotgun (WGS) entry which is preliminary data.</text>
</comment>
<accession>A0A2K4DTY5</accession>
<reference evidence="5 6" key="1">
    <citation type="journal article" date="2016" name="Front. Microbiol.">
        <title>Comprehensive Phylogenetic Analysis of Bovine Non-aureus Staphylococci Species Based on Whole-Genome Sequencing.</title>
        <authorList>
            <person name="Naushad S."/>
            <person name="Barkema H.W."/>
            <person name="Luby C."/>
            <person name="Condas L.A."/>
            <person name="Nobrega D.B."/>
            <person name="Carson D.A."/>
            <person name="De Buck J."/>
        </authorList>
    </citation>
    <scope>NUCLEOTIDE SEQUENCE [LARGE SCALE GENOMIC DNA]</scope>
    <source>
        <strain evidence="3 5">SNUC 1409</strain>
        <strain evidence="4 6">SNUC 4143</strain>
    </source>
</reference>
<evidence type="ECO:0000313" key="3">
    <source>
        <dbReference type="EMBL" id="PTF13483.1"/>
    </source>
</evidence>
<dbReference type="GeneID" id="48887467"/>
<dbReference type="EMBL" id="PYZH01000003">
    <property type="protein sequence ID" value="PTF16735.1"/>
    <property type="molecule type" value="Genomic_DNA"/>
</dbReference>
<dbReference type="Proteomes" id="UP000242088">
    <property type="component" value="Unassembled WGS sequence"/>
</dbReference>
<evidence type="ECO:0000259" key="2">
    <source>
        <dbReference type="Pfam" id="PF03703"/>
    </source>
</evidence>
<keyword evidence="1" id="KW-0812">Transmembrane</keyword>